<evidence type="ECO:0000313" key="2">
    <source>
        <dbReference type="Proteomes" id="UP001165064"/>
    </source>
</evidence>
<dbReference type="Proteomes" id="UP001165064">
    <property type="component" value="Unassembled WGS sequence"/>
</dbReference>
<keyword evidence="2" id="KW-1185">Reference proteome</keyword>
<comment type="caution">
    <text evidence="1">The sequence shown here is derived from an EMBL/GenBank/DDBJ whole genome shotgun (WGS) entry which is preliminary data.</text>
</comment>
<accession>A0ACB5U863</accession>
<gene>
    <name evidence="1" type="ORF">Amon02_001180400</name>
</gene>
<protein>
    <submittedName>
        <fullName evidence="1">Unnamed protein product</fullName>
    </submittedName>
</protein>
<sequence>MDSLIVVSGGDVAAEEDSDNDSLKELTDDEVTILLQLHAARMSQVKTPQRRDNSNIRDVKKEPVDNIPSSLESISEEGNQIVPVMQDAQLVNSSDSKSSSDSLESNFRTMQSCVPDSVVQVSQMVTSFSQVPLKKVLHNRNKDVHTQAGTAATIHKEKDDINPPSQPVTLNSQNDTLENAESNPVVDPANKDCVSESIETCEDESLPEDEQDSQVVGSTNSESLESTSDDDAGKVLQAVAQDAQVIVSDKDSISSGTFLLTRN</sequence>
<proteinExistence type="predicted"/>
<name>A0ACB5U863_AMBMO</name>
<reference evidence="1" key="1">
    <citation type="submission" date="2023-04" db="EMBL/GenBank/DDBJ databases">
        <title>Ambrosiozyma monospora NBRC 10751.</title>
        <authorList>
            <person name="Ichikawa N."/>
            <person name="Sato H."/>
            <person name="Tonouchi N."/>
        </authorList>
    </citation>
    <scope>NUCLEOTIDE SEQUENCE</scope>
    <source>
        <strain evidence="1">NBRC 10751</strain>
    </source>
</reference>
<evidence type="ECO:0000313" key="1">
    <source>
        <dbReference type="EMBL" id="GMF03491.1"/>
    </source>
</evidence>
<organism evidence="1 2">
    <name type="scientific">Ambrosiozyma monospora</name>
    <name type="common">Yeast</name>
    <name type="synonym">Endomycopsis monosporus</name>
    <dbReference type="NCBI Taxonomy" id="43982"/>
    <lineage>
        <taxon>Eukaryota</taxon>
        <taxon>Fungi</taxon>
        <taxon>Dikarya</taxon>
        <taxon>Ascomycota</taxon>
        <taxon>Saccharomycotina</taxon>
        <taxon>Pichiomycetes</taxon>
        <taxon>Pichiales</taxon>
        <taxon>Pichiaceae</taxon>
        <taxon>Ambrosiozyma</taxon>
    </lineage>
</organism>
<dbReference type="EMBL" id="BSXS01013062">
    <property type="protein sequence ID" value="GMF03491.1"/>
    <property type="molecule type" value="Genomic_DNA"/>
</dbReference>